<accession>A0ABS7BPD5</accession>
<comment type="caution">
    <text evidence="1">The sequence shown here is derived from an EMBL/GenBank/DDBJ whole genome shotgun (WGS) entry which is preliminary data.</text>
</comment>
<name>A0ABS7BPD5_9SPHN</name>
<reference evidence="1 2" key="1">
    <citation type="submission" date="2021-07" db="EMBL/GenBank/DDBJ databases">
        <title>Sphingomonas sp.</title>
        <authorList>
            <person name="Feng G."/>
            <person name="Li J."/>
            <person name="Pan M."/>
        </authorList>
    </citation>
    <scope>NUCLEOTIDE SEQUENCE [LARGE SCALE GENOMIC DNA]</scope>
    <source>
        <strain evidence="1 2">RRHST34</strain>
    </source>
</reference>
<proteinExistence type="predicted"/>
<evidence type="ECO:0000313" key="2">
    <source>
        <dbReference type="Proteomes" id="UP000759103"/>
    </source>
</evidence>
<dbReference type="RefSeq" id="WP_219748849.1">
    <property type="nucleotide sequence ID" value="NZ_JAHXZN010000003.1"/>
</dbReference>
<organism evidence="1 2">
    <name type="scientific">Sphingomonas citri</name>
    <dbReference type="NCBI Taxonomy" id="2862499"/>
    <lineage>
        <taxon>Bacteria</taxon>
        <taxon>Pseudomonadati</taxon>
        <taxon>Pseudomonadota</taxon>
        <taxon>Alphaproteobacteria</taxon>
        <taxon>Sphingomonadales</taxon>
        <taxon>Sphingomonadaceae</taxon>
        <taxon>Sphingomonas</taxon>
    </lineage>
</organism>
<gene>
    <name evidence="1" type="ORF">KZ820_12070</name>
</gene>
<keyword evidence="2" id="KW-1185">Reference proteome</keyword>
<evidence type="ECO:0000313" key="1">
    <source>
        <dbReference type="EMBL" id="MBW6531472.1"/>
    </source>
</evidence>
<sequence>MTEDAARALLRDDQPPAAGGLLRALWHGARGEWDAAHAIAQDDPSAAGAWVHAWLHRVEGDDANAGYWYRRARRPVAAGPTDAEARAITAALLGER</sequence>
<dbReference type="EMBL" id="JAHXZN010000003">
    <property type="protein sequence ID" value="MBW6531472.1"/>
    <property type="molecule type" value="Genomic_DNA"/>
</dbReference>
<dbReference type="Proteomes" id="UP000759103">
    <property type="component" value="Unassembled WGS sequence"/>
</dbReference>
<protein>
    <submittedName>
        <fullName evidence="1">Uncharacterized protein</fullName>
    </submittedName>
</protein>